<proteinExistence type="predicted"/>
<dbReference type="InterPro" id="IPR011008">
    <property type="entry name" value="Dimeric_a/b-barrel"/>
</dbReference>
<reference evidence="2 3" key="1">
    <citation type="journal article" date="2011" name="J. Bacteriol.">
        <title>Genome sequence of 'Pedosphaera parvula' Ellin514, an aerobic Verrucomicrobial isolate from pasture soil.</title>
        <authorList>
            <person name="Kant R."/>
            <person name="van Passel M.W."/>
            <person name="Sangwan P."/>
            <person name="Palva A."/>
            <person name="Lucas S."/>
            <person name="Copeland A."/>
            <person name="Lapidus A."/>
            <person name="Glavina Del Rio T."/>
            <person name="Dalin E."/>
            <person name="Tice H."/>
            <person name="Bruce D."/>
            <person name="Goodwin L."/>
            <person name="Pitluck S."/>
            <person name="Chertkov O."/>
            <person name="Larimer F.W."/>
            <person name="Land M.L."/>
            <person name="Hauser L."/>
            <person name="Brettin T.S."/>
            <person name="Detter J.C."/>
            <person name="Han S."/>
            <person name="de Vos W.M."/>
            <person name="Janssen P.H."/>
            <person name="Smidt H."/>
        </authorList>
    </citation>
    <scope>NUCLEOTIDE SEQUENCE [LARGE SCALE GENOMIC DNA]</scope>
    <source>
        <strain evidence="2 3">Ellin514</strain>
    </source>
</reference>
<dbReference type="Proteomes" id="UP000003688">
    <property type="component" value="Unassembled WGS sequence"/>
</dbReference>
<comment type="caution">
    <text evidence="2">The sequence shown here is derived from an EMBL/GenBank/DDBJ whole genome shotgun (WGS) entry which is preliminary data.</text>
</comment>
<dbReference type="Pfam" id="PF07045">
    <property type="entry name" value="DUF1330"/>
    <property type="match status" value="1"/>
</dbReference>
<accession>B9XHR5</accession>
<evidence type="ECO:0000313" key="3">
    <source>
        <dbReference type="Proteomes" id="UP000003688"/>
    </source>
</evidence>
<gene>
    <name evidence="2" type="ORF">Cflav_PD6234</name>
</gene>
<protein>
    <recommendedName>
        <fullName evidence="1">DUF1330 domain-containing protein</fullName>
    </recommendedName>
</protein>
<feature type="domain" description="DUF1330" evidence="1">
    <location>
        <begin position="2"/>
        <end position="95"/>
    </location>
</feature>
<dbReference type="SUPFAM" id="SSF54909">
    <property type="entry name" value="Dimeric alpha+beta barrel"/>
    <property type="match status" value="1"/>
</dbReference>
<dbReference type="EMBL" id="ABOX02000015">
    <property type="protein sequence ID" value="EEF60643.1"/>
    <property type="molecule type" value="Genomic_DNA"/>
</dbReference>
<evidence type="ECO:0000313" key="2">
    <source>
        <dbReference type="EMBL" id="EEF60643.1"/>
    </source>
</evidence>
<dbReference type="STRING" id="320771.Cflav_PD6234"/>
<keyword evidence="3" id="KW-1185">Reference proteome</keyword>
<dbReference type="RefSeq" id="WP_007415359.1">
    <property type="nucleotide sequence ID" value="NZ_ABOX02000015.1"/>
</dbReference>
<dbReference type="InterPro" id="IPR010753">
    <property type="entry name" value="DUF1330"/>
</dbReference>
<organism evidence="2 3">
    <name type="scientific">Pedosphaera parvula (strain Ellin514)</name>
    <dbReference type="NCBI Taxonomy" id="320771"/>
    <lineage>
        <taxon>Bacteria</taxon>
        <taxon>Pseudomonadati</taxon>
        <taxon>Verrucomicrobiota</taxon>
        <taxon>Pedosphaerae</taxon>
        <taxon>Pedosphaerales</taxon>
        <taxon>Pedosphaeraceae</taxon>
        <taxon>Pedosphaera</taxon>
    </lineage>
</organism>
<dbReference type="AlphaFoldDB" id="B9XHR5"/>
<name>B9XHR5_PEDPL</name>
<dbReference type="OrthoDB" id="516779at2"/>
<sequence>MPAYIIFIRKHTHTPAELETYAQKAPASLAGQPITIHALYGRHEVIEGAQIEGAAILEFPSFDEAKRWYDSPAYREARQHRLRGADYSGIIVEGLNHAS</sequence>
<evidence type="ECO:0000259" key="1">
    <source>
        <dbReference type="Pfam" id="PF07045"/>
    </source>
</evidence>
<dbReference type="Gene3D" id="3.30.70.100">
    <property type="match status" value="1"/>
</dbReference>